<dbReference type="AlphaFoldDB" id="A0A150PGK1"/>
<evidence type="ECO:0000259" key="5">
    <source>
        <dbReference type="Pfam" id="PF03976"/>
    </source>
</evidence>
<keyword evidence="2 6" id="KW-0808">Transferase</keyword>
<organism evidence="6 7">
    <name type="scientific">Sorangium cellulosum</name>
    <name type="common">Polyangium cellulosum</name>
    <dbReference type="NCBI Taxonomy" id="56"/>
    <lineage>
        <taxon>Bacteria</taxon>
        <taxon>Pseudomonadati</taxon>
        <taxon>Myxococcota</taxon>
        <taxon>Polyangia</taxon>
        <taxon>Polyangiales</taxon>
        <taxon>Polyangiaceae</taxon>
        <taxon>Sorangium</taxon>
    </lineage>
</organism>
<dbReference type="Gene3D" id="3.40.50.300">
    <property type="entry name" value="P-loop containing nucleotide triphosphate hydrolases"/>
    <property type="match status" value="1"/>
</dbReference>
<evidence type="ECO:0000313" key="7">
    <source>
        <dbReference type="Proteomes" id="UP000075420"/>
    </source>
</evidence>
<evidence type="ECO:0000256" key="2">
    <source>
        <dbReference type="ARBA" id="ARBA00022679"/>
    </source>
</evidence>
<gene>
    <name evidence="6" type="ORF">BE08_35440</name>
</gene>
<dbReference type="InterPro" id="IPR022300">
    <property type="entry name" value="PPK2-rel_1"/>
</dbReference>
<sequence length="281" mass="32909">MPITRLTKPDSKFRLDDVSTDPPREASKQEAAERLHALGKELLELQELMWGARTHSVLIVLQGRDAAGKDGAIKNVVGALNPRGVAVSSFGVPTKEEREHDFLWRIHRHAPRAGEFAIFNRSHYEDVLVVRVHDLAPKSLWSERYDHINDFEELLAEHGTIVIKFFLHISKKEQEKRLLEREENPSTAWKLNVNDWKEREVWDEYTEAYEDVFRRCSTRHAPWYIVPADAKWYRNLVVAEAVAETMRDHRDDWLKTLERNGKEGREELEEYRRSKGVRHKG</sequence>
<proteinExistence type="inferred from homology"/>
<dbReference type="InterPro" id="IPR016898">
    <property type="entry name" value="Polyphosphate_phosphotransfera"/>
</dbReference>
<accession>A0A150PGK1</accession>
<evidence type="ECO:0000256" key="4">
    <source>
        <dbReference type="SAM" id="MobiDB-lite"/>
    </source>
</evidence>
<comment type="similarity">
    <text evidence="1">Belongs to the polyphosphate kinase 2 (PPK2) family. Class I subfamily.</text>
</comment>
<protein>
    <submittedName>
        <fullName evidence="6">UDP-galactose-lipid carrier transferase</fullName>
    </submittedName>
</protein>
<name>A0A150PGK1_SORCE</name>
<feature type="region of interest" description="Disordered" evidence="4">
    <location>
        <begin position="1"/>
        <end position="29"/>
    </location>
</feature>
<dbReference type="GO" id="GO:0006797">
    <property type="term" value="P:polyphosphate metabolic process"/>
    <property type="evidence" value="ECO:0007669"/>
    <property type="project" value="InterPro"/>
</dbReference>
<evidence type="ECO:0000256" key="1">
    <source>
        <dbReference type="ARBA" id="ARBA00009924"/>
    </source>
</evidence>
<dbReference type="Proteomes" id="UP000075420">
    <property type="component" value="Unassembled WGS sequence"/>
</dbReference>
<dbReference type="EMBL" id="JELY01001728">
    <property type="protein sequence ID" value="KYF54784.1"/>
    <property type="molecule type" value="Genomic_DNA"/>
</dbReference>
<dbReference type="PANTHER" id="PTHR34383:SF3">
    <property type="entry name" value="POLYPHOSPHATE:AMP PHOSPHOTRANSFERASE"/>
    <property type="match status" value="1"/>
</dbReference>
<feature type="compositionally biased region" description="Basic and acidic residues" evidence="4">
    <location>
        <begin position="7"/>
        <end position="29"/>
    </location>
</feature>
<dbReference type="PIRSF" id="PIRSF028756">
    <property type="entry name" value="PPK2_prd"/>
    <property type="match status" value="1"/>
</dbReference>
<dbReference type="NCBIfam" id="TIGR03709">
    <property type="entry name" value="PPK2_rel_1"/>
    <property type="match status" value="1"/>
</dbReference>
<dbReference type="InterPro" id="IPR022488">
    <property type="entry name" value="PPK2-related"/>
</dbReference>
<dbReference type="Pfam" id="PF03976">
    <property type="entry name" value="PPK2"/>
    <property type="match status" value="1"/>
</dbReference>
<feature type="domain" description="Polyphosphate kinase-2-related" evidence="5">
    <location>
        <begin position="26"/>
        <end position="249"/>
    </location>
</feature>
<evidence type="ECO:0000313" key="6">
    <source>
        <dbReference type="EMBL" id="KYF54784.1"/>
    </source>
</evidence>
<keyword evidence="3" id="KW-0418">Kinase</keyword>
<dbReference type="GO" id="GO:0008976">
    <property type="term" value="F:polyphosphate kinase activity"/>
    <property type="evidence" value="ECO:0007669"/>
    <property type="project" value="InterPro"/>
</dbReference>
<dbReference type="PANTHER" id="PTHR34383">
    <property type="entry name" value="POLYPHOSPHATE:AMP PHOSPHOTRANSFERASE-RELATED"/>
    <property type="match status" value="1"/>
</dbReference>
<dbReference type="SUPFAM" id="SSF52540">
    <property type="entry name" value="P-loop containing nucleoside triphosphate hydrolases"/>
    <property type="match status" value="1"/>
</dbReference>
<reference evidence="6 7" key="1">
    <citation type="submission" date="2014-02" db="EMBL/GenBank/DDBJ databases">
        <title>The small core and large imbalanced accessory genome model reveals a collaborative survival strategy of Sorangium cellulosum strains in nature.</title>
        <authorList>
            <person name="Han K."/>
            <person name="Peng R."/>
            <person name="Blom J."/>
            <person name="Li Y.-Z."/>
        </authorList>
    </citation>
    <scope>NUCLEOTIDE SEQUENCE [LARGE SCALE GENOMIC DNA]</scope>
    <source>
        <strain evidence="6 7">So0157-25</strain>
    </source>
</reference>
<comment type="caution">
    <text evidence="6">The sequence shown here is derived from an EMBL/GenBank/DDBJ whole genome shotgun (WGS) entry which is preliminary data.</text>
</comment>
<dbReference type="InterPro" id="IPR027417">
    <property type="entry name" value="P-loop_NTPase"/>
</dbReference>
<evidence type="ECO:0000256" key="3">
    <source>
        <dbReference type="ARBA" id="ARBA00022777"/>
    </source>
</evidence>